<evidence type="ECO:0000256" key="8">
    <source>
        <dbReference type="ARBA" id="ARBA00022692"/>
    </source>
</evidence>
<evidence type="ECO:0000256" key="6">
    <source>
        <dbReference type="ARBA" id="ARBA00022553"/>
    </source>
</evidence>
<dbReference type="GO" id="GO:0006954">
    <property type="term" value="P:inflammatory response"/>
    <property type="evidence" value="ECO:0007669"/>
    <property type="project" value="TreeGrafter"/>
</dbReference>
<evidence type="ECO:0000256" key="3">
    <source>
        <dbReference type="ARBA" id="ARBA00016344"/>
    </source>
</evidence>
<dbReference type="PROSITE" id="PS00237">
    <property type="entry name" value="G_PROTEIN_RECEP_F1_1"/>
    <property type="match status" value="1"/>
</dbReference>
<keyword evidence="7" id="KW-0765">Sulfation</keyword>
<accession>G3VEJ0</accession>
<evidence type="ECO:0000256" key="9">
    <source>
        <dbReference type="ARBA" id="ARBA00022989"/>
    </source>
</evidence>
<dbReference type="KEGG" id="shr:100918726"/>
<evidence type="ECO:0000259" key="22">
    <source>
        <dbReference type="PROSITE" id="PS50262"/>
    </source>
</evidence>
<feature type="transmembrane region" description="Helical" evidence="21">
    <location>
        <begin position="90"/>
        <end position="115"/>
    </location>
</feature>
<protein>
    <recommendedName>
        <fullName evidence="3">C5a anaphylatoxin chemotactic receptor 1</fullName>
    </recommendedName>
    <alternativeName>
        <fullName evidence="17">C5a anaphylatoxin chemotactic receptor</fullName>
    </alternativeName>
</protein>
<evidence type="ECO:0000256" key="7">
    <source>
        <dbReference type="ARBA" id="ARBA00022641"/>
    </source>
</evidence>
<keyword evidence="10 19" id="KW-0297">G-protein coupled receptor</keyword>
<feature type="domain" description="G-protein coupled receptors family 1 profile" evidence="22">
    <location>
        <begin position="71"/>
        <end position="316"/>
    </location>
</feature>
<keyword evidence="6" id="KW-0597">Phosphoprotein</keyword>
<dbReference type="GO" id="GO:0007200">
    <property type="term" value="P:phospholipase C-activating G protein-coupled receptor signaling pathway"/>
    <property type="evidence" value="ECO:0007669"/>
    <property type="project" value="TreeGrafter"/>
</dbReference>
<keyword evidence="8 19" id="KW-0812">Transmembrane</keyword>
<proteinExistence type="inferred from homology"/>
<dbReference type="GeneTree" id="ENSGT01140000282544"/>
<evidence type="ECO:0000256" key="15">
    <source>
        <dbReference type="ARBA" id="ARBA00023329"/>
    </source>
</evidence>
<comment type="similarity">
    <text evidence="19">Belongs to the G-protein coupled receptor 1 family.</text>
</comment>
<evidence type="ECO:0000313" key="23">
    <source>
        <dbReference type="Ensembl" id="ENSSHAP00000001594.2"/>
    </source>
</evidence>
<evidence type="ECO:0000256" key="18">
    <source>
        <dbReference type="ARBA" id="ARBA00045990"/>
    </source>
</evidence>
<reference evidence="23" key="2">
    <citation type="submission" date="2025-08" db="UniProtKB">
        <authorList>
            <consortium name="Ensembl"/>
        </authorList>
    </citation>
    <scope>IDENTIFICATION</scope>
</reference>
<keyword evidence="5" id="KW-0145">Chemotaxis</keyword>
<comment type="subcellular location">
    <subcellularLocation>
        <location evidence="2">Cell membrane</location>
        <topology evidence="2">Multi-pass membrane protein</topology>
    </subcellularLocation>
    <subcellularLocation>
        <location evidence="1">Cytoplasmic vesicle</location>
    </subcellularLocation>
</comment>
<keyword evidence="4" id="KW-1003">Cell membrane</keyword>
<dbReference type="InterPro" id="IPR002234">
    <property type="entry name" value="Anphylx_rcpt_C3a/C5a1-2"/>
</dbReference>
<dbReference type="PROSITE" id="PS50262">
    <property type="entry name" value="G_PROTEIN_RECEP_F1_2"/>
    <property type="match status" value="1"/>
</dbReference>
<dbReference type="FunCoup" id="G3VEJ0">
    <property type="interactions" value="619"/>
</dbReference>
<dbReference type="GO" id="GO:0004930">
    <property type="term" value="F:G protein-coupled receptor activity"/>
    <property type="evidence" value="ECO:0007669"/>
    <property type="project" value="UniProtKB-KW"/>
</dbReference>
<dbReference type="GO" id="GO:0004878">
    <property type="term" value="F:complement component C5a receptor activity"/>
    <property type="evidence" value="ECO:0007669"/>
    <property type="project" value="TreeGrafter"/>
</dbReference>
<evidence type="ECO:0000256" key="19">
    <source>
        <dbReference type="RuleBase" id="RU000688"/>
    </source>
</evidence>
<evidence type="ECO:0000256" key="11">
    <source>
        <dbReference type="ARBA" id="ARBA00023136"/>
    </source>
</evidence>
<evidence type="ECO:0000256" key="16">
    <source>
        <dbReference type="ARBA" id="ARBA00025736"/>
    </source>
</evidence>
<sequence>MLLITNGPVFTVCSLPGTVFPIDYGSTEYSDYGNWTFNNRVDGETPYTPYTVTQIISLLVFAIVFLVGVPGNAVVIWVTAMEAHKMVNSVWFLNLSLADLLCCLVLPLLAIPIIRHGDWPFSEGACRFLPSVILLNMYASILLLTAISIDRCMLVMNPIWCQNHRSLYGTWFACFLAWVLALVLTIPSIKYRSLEEEFFPHSWSCGVLYKSKAVEVSVAVSRFLFSFLGPLIIISLCYILLLTRLWSRHATRSHKTVKVVVAVIVGFFLCWTPYQIVGLMLALNRRGTRLYSWAETVDSLSISLAYINSCMNPVIYVVAGHGIKGRMISHSICTKLRNALIEDSVGRDSRSFTRSTMGSTAVPEEKSSSYAV</sequence>
<feature type="compositionally biased region" description="Basic and acidic residues" evidence="20">
    <location>
        <begin position="363"/>
        <end position="372"/>
    </location>
</feature>
<feature type="transmembrane region" description="Helical" evidence="21">
    <location>
        <begin position="55"/>
        <end position="78"/>
    </location>
</feature>
<dbReference type="eggNOG" id="ENOG502R35Z">
    <property type="taxonomic scope" value="Eukaryota"/>
</dbReference>
<dbReference type="Pfam" id="PF00001">
    <property type="entry name" value="7tm_1"/>
    <property type="match status" value="1"/>
</dbReference>
<dbReference type="Proteomes" id="UP000007648">
    <property type="component" value="Unassembled WGS sequence"/>
</dbReference>
<reference evidence="23 24" key="1">
    <citation type="journal article" date="2011" name="Proc. Natl. Acad. Sci. U.S.A.">
        <title>Genetic diversity and population structure of the endangered marsupial Sarcophilus harrisii (Tasmanian devil).</title>
        <authorList>
            <person name="Miller W."/>
            <person name="Hayes V.M."/>
            <person name="Ratan A."/>
            <person name="Petersen D.C."/>
            <person name="Wittekindt N.E."/>
            <person name="Miller J."/>
            <person name="Walenz B."/>
            <person name="Knight J."/>
            <person name="Qi J."/>
            <person name="Zhao F."/>
            <person name="Wang Q."/>
            <person name="Bedoya-Reina O.C."/>
            <person name="Katiyar N."/>
            <person name="Tomsho L.P."/>
            <person name="Kasson L.M."/>
            <person name="Hardie R.A."/>
            <person name="Woodbridge P."/>
            <person name="Tindall E.A."/>
            <person name="Bertelsen M.F."/>
            <person name="Dixon D."/>
            <person name="Pyecroft S."/>
            <person name="Helgen K.M."/>
            <person name="Lesk A.M."/>
            <person name="Pringle T.H."/>
            <person name="Patterson N."/>
            <person name="Zhang Y."/>
            <person name="Kreiss A."/>
            <person name="Woods G.M."/>
            <person name="Jones M.E."/>
            <person name="Schuster S.C."/>
        </authorList>
    </citation>
    <scope>NUCLEOTIDE SEQUENCE [LARGE SCALE GENOMIC DNA]</scope>
</reference>
<feature type="transmembrane region" description="Helical" evidence="21">
    <location>
        <begin position="303"/>
        <end position="323"/>
    </location>
</feature>
<keyword evidence="13 19" id="KW-0675">Receptor</keyword>
<gene>
    <name evidence="23" type="primary">C5AR1</name>
</gene>
<evidence type="ECO:0000256" key="12">
    <source>
        <dbReference type="ARBA" id="ARBA00023157"/>
    </source>
</evidence>
<evidence type="ECO:0000256" key="4">
    <source>
        <dbReference type="ARBA" id="ARBA00022475"/>
    </source>
</evidence>
<dbReference type="Gene3D" id="1.20.1070.10">
    <property type="entry name" value="Rhodopsin 7-helix transmembrane proteins"/>
    <property type="match status" value="1"/>
</dbReference>
<dbReference type="GeneID" id="100918726"/>
<dbReference type="FunFam" id="1.20.1070.10:FF:000034">
    <property type="entry name" value="G-protein coupled receptor 1"/>
    <property type="match status" value="1"/>
</dbReference>
<dbReference type="PANTHER" id="PTHR24225:SF29">
    <property type="entry name" value="C5A ANAPHYLATOXIN CHEMOTACTIC RECEPTOR 1"/>
    <property type="match status" value="1"/>
</dbReference>
<dbReference type="InParanoid" id="G3VEJ0"/>
<feature type="transmembrane region" description="Helical" evidence="21">
    <location>
        <begin position="127"/>
        <end position="147"/>
    </location>
</feature>
<evidence type="ECO:0000256" key="20">
    <source>
        <dbReference type="SAM" id="MobiDB-lite"/>
    </source>
</evidence>
<keyword evidence="15" id="KW-0968">Cytoplasmic vesicle</keyword>
<dbReference type="PRINTS" id="PR00237">
    <property type="entry name" value="GPCRRHODOPSN"/>
</dbReference>
<dbReference type="PRINTS" id="PR01104">
    <property type="entry name" value="ANPHYLATOXNR"/>
</dbReference>
<name>G3VEJ0_SARHA</name>
<evidence type="ECO:0000256" key="21">
    <source>
        <dbReference type="SAM" id="Phobius"/>
    </source>
</evidence>
<dbReference type="STRING" id="9305.ENSSHAP00000001594"/>
<dbReference type="AlphaFoldDB" id="G3VEJ0"/>
<dbReference type="PANTHER" id="PTHR24225">
    <property type="entry name" value="CHEMOTACTIC RECEPTOR"/>
    <property type="match status" value="1"/>
</dbReference>
<dbReference type="Ensembl" id="ENSSHAT00000001611.2">
    <property type="protein sequence ID" value="ENSSHAP00000001594.2"/>
    <property type="gene ID" value="ENSSHAG00000001420.2"/>
</dbReference>
<dbReference type="CTD" id="728"/>
<evidence type="ECO:0000256" key="17">
    <source>
        <dbReference type="ARBA" id="ARBA00033421"/>
    </source>
</evidence>
<feature type="transmembrane region" description="Helical" evidence="21">
    <location>
        <begin position="223"/>
        <end position="247"/>
    </location>
</feature>
<dbReference type="GO" id="GO:0031410">
    <property type="term" value="C:cytoplasmic vesicle"/>
    <property type="evidence" value="ECO:0007669"/>
    <property type="project" value="UniProtKB-SubCell"/>
</dbReference>
<keyword evidence="12" id="KW-1015">Disulfide bond</keyword>
<dbReference type="GO" id="GO:0005886">
    <property type="term" value="C:plasma membrane"/>
    <property type="evidence" value="ECO:0007669"/>
    <property type="project" value="UniProtKB-SubCell"/>
</dbReference>
<organism evidence="23 24">
    <name type="scientific">Sarcophilus harrisii</name>
    <name type="common">Tasmanian devil</name>
    <name type="synonym">Sarcophilus laniarius</name>
    <dbReference type="NCBI Taxonomy" id="9305"/>
    <lineage>
        <taxon>Eukaryota</taxon>
        <taxon>Metazoa</taxon>
        <taxon>Chordata</taxon>
        <taxon>Craniata</taxon>
        <taxon>Vertebrata</taxon>
        <taxon>Euteleostomi</taxon>
        <taxon>Mammalia</taxon>
        <taxon>Metatheria</taxon>
        <taxon>Dasyuromorphia</taxon>
        <taxon>Dasyuridae</taxon>
        <taxon>Sarcophilus</taxon>
    </lineage>
</organism>
<keyword evidence="11 21" id="KW-0472">Membrane</keyword>
<feature type="transmembrane region" description="Helical" evidence="21">
    <location>
        <begin position="259"/>
        <end position="283"/>
    </location>
</feature>
<evidence type="ECO:0000313" key="24">
    <source>
        <dbReference type="Proteomes" id="UP000007648"/>
    </source>
</evidence>
<feature type="region of interest" description="Disordered" evidence="20">
    <location>
        <begin position="350"/>
        <end position="372"/>
    </location>
</feature>
<keyword evidence="24" id="KW-1185">Reference proteome</keyword>
<dbReference type="InterPro" id="IPR017452">
    <property type="entry name" value="GPCR_Rhodpsn_7TM"/>
</dbReference>
<dbReference type="GO" id="GO:0006935">
    <property type="term" value="P:chemotaxis"/>
    <property type="evidence" value="ECO:0007669"/>
    <property type="project" value="UniProtKB-KW"/>
</dbReference>
<feature type="transmembrane region" description="Helical" evidence="21">
    <location>
        <begin position="168"/>
        <end position="189"/>
    </location>
</feature>
<dbReference type="HOGENOM" id="CLU_009579_8_0_1"/>
<dbReference type="InterPro" id="IPR000276">
    <property type="entry name" value="GPCR_Rhodpsn"/>
</dbReference>
<dbReference type="SUPFAM" id="SSF81321">
    <property type="entry name" value="Family A G protein-coupled receptor-like"/>
    <property type="match status" value="1"/>
</dbReference>
<keyword evidence="9 21" id="KW-1133">Transmembrane helix</keyword>
<dbReference type="PRINTS" id="PR00426">
    <property type="entry name" value="C5ANPHYLTXNR"/>
</dbReference>
<reference evidence="23" key="3">
    <citation type="submission" date="2025-09" db="UniProtKB">
        <authorList>
            <consortium name="Ensembl"/>
        </authorList>
    </citation>
    <scope>IDENTIFICATION</scope>
</reference>
<comment type="similarity">
    <text evidence="16">Belongs to the chemokine-like receptor (CMKLR) family.</text>
</comment>
<evidence type="ECO:0000256" key="10">
    <source>
        <dbReference type="ARBA" id="ARBA00023040"/>
    </source>
</evidence>
<dbReference type="GO" id="GO:0007204">
    <property type="term" value="P:positive regulation of cytosolic calcium ion concentration"/>
    <property type="evidence" value="ECO:0007669"/>
    <property type="project" value="TreeGrafter"/>
</dbReference>
<keyword evidence="14 19" id="KW-0807">Transducer</keyword>
<evidence type="ECO:0000256" key="13">
    <source>
        <dbReference type="ARBA" id="ARBA00023170"/>
    </source>
</evidence>
<comment type="function">
    <text evidence="18">Receptor for the chemotactic and inflammatory peptide anaphylatoxin C5a. The ligand interacts with at least two sites on the receptor: a high-affinity site on the extracellular N-terminus, and a second site in the transmembrane region which activates downstream signaling events. Receptor activation stimulates chemotaxis, granule enzyme release, intracellular calcium release and superoxide anion production.</text>
</comment>
<evidence type="ECO:0000256" key="5">
    <source>
        <dbReference type="ARBA" id="ARBA00022500"/>
    </source>
</evidence>
<dbReference type="RefSeq" id="XP_031819745.1">
    <property type="nucleotide sequence ID" value="XM_031963885.1"/>
</dbReference>
<dbReference type="InterPro" id="IPR000826">
    <property type="entry name" value="Formyl_rcpt-rel"/>
</dbReference>
<evidence type="ECO:0000256" key="1">
    <source>
        <dbReference type="ARBA" id="ARBA00004541"/>
    </source>
</evidence>
<dbReference type="OrthoDB" id="9835842at2759"/>
<evidence type="ECO:0000256" key="2">
    <source>
        <dbReference type="ARBA" id="ARBA00004651"/>
    </source>
</evidence>
<evidence type="ECO:0000256" key="14">
    <source>
        <dbReference type="ARBA" id="ARBA00023224"/>
    </source>
</evidence>